<protein>
    <submittedName>
        <fullName evidence="1">(salmon louse) hypothetical protein</fullName>
    </submittedName>
</protein>
<keyword evidence="2" id="KW-1185">Reference proteome</keyword>
<gene>
    <name evidence="1" type="ORF">LSAA_3680</name>
</gene>
<proteinExistence type="predicted"/>
<evidence type="ECO:0000313" key="1">
    <source>
        <dbReference type="EMBL" id="CAF2817138.1"/>
    </source>
</evidence>
<accession>A0A7R8CGL3</accession>
<dbReference type="Proteomes" id="UP000675881">
    <property type="component" value="Chromosome 12"/>
</dbReference>
<dbReference type="AlphaFoldDB" id="A0A7R8CGL3"/>
<evidence type="ECO:0000313" key="2">
    <source>
        <dbReference type="Proteomes" id="UP000675881"/>
    </source>
</evidence>
<reference evidence="1" key="1">
    <citation type="submission" date="2021-02" db="EMBL/GenBank/DDBJ databases">
        <authorList>
            <person name="Bekaert M."/>
        </authorList>
    </citation>
    <scope>NUCLEOTIDE SEQUENCE</scope>
    <source>
        <strain evidence="1">IoA-00</strain>
    </source>
</reference>
<name>A0A7R8CGL3_LEPSM</name>
<dbReference type="EMBL" id="HG994591">
    <property type="protein sequence ID" value="CAF2817138.1"/>
    <property type="molecule type" value="Genomic_DNA"/>
</dbReference>
<sequence length="145" mass="16019">MRDIRTGVATLCSQALEERSVQLISLDIPSWLNLSPLISVSSESWIGMECPRGVILLEGFVENPFRPEGKLSKEADVIVGALKSGKLVVVQNVREERLPGKMNDSSDGYAEIDVSHGFIPNVNDVRTEVETVTLESRIYECCVLQ</sequence>
<organism evidence="1 2">
    <name type="scientific">Lepeophtheirus salmonis</name>
    <name type="common">Salmon louse</name>
    <name type="synonym">Caligus salmonis</name>
    <dbReference type="NCBI Taxonomy" id="72036"/>
    <lineage>
        <taxon>Eukaryota</taxon>
        <taxon>Metazoa</taxon>
        <taxon>Ecdysozoa</taxon>
        <taxon>Arthropoda</taxon>
        <taxon>Crustacea</taxon>
        <taxon>Multicrustacea</taxon>
        <taxon>Hexanauplia</taxon>
        <taxon>Copepoda</taxon>
        <taxon>Siphonostomatoida</taxon>
        <taxon>Caligidae</taxon>
        <taxon>Lepeophtheirus</taxon>
    </lineage>
</organism>